<keyword evidence="3" id="KW-0808">Transferase</keyword>
<feature type="transmembrane region" description="Helical" evidence="1">
    <location>
        <begin position="51"/>
        <end position="73"/>
    </location>
</feature>
<dbReference type="InterPro" id="IPR029044">
    <property type="entry name" value="Nucleotide-diphossugar_trans"/>
</dbReference>
<dbReference type="Proteomes" id="UP000799767">
    <property type="component" value="Unassembled WGS sequence"/>
</dbReference>
<gene>
    <name evidence="3" type="ORF">BDY17DRAFT_244464</name>
</gene>
<evidence type="ECO:0000313" key="3">
    <source>
        <dbReference type="EMBL" id="KAF2487465.1"/>
    </source>
</evidence>
<name>A0A6A6Q582_9PEZI</name>
<sequence>MSASTYAYLTRCIPAISVLGVLFLLFVSLIVAPNTKQDGSRLGAAAATSQLVLAVYTLFIHIAPVLFPARLCWAIGDVMKRMKESVAVAEAYKKQTLEKGEAASSLKFVIIIPAYKESVETMEETLKVLGSHWQARSAYHIYLAMEAKEEHSDKKAANLIRAFQSSFYRMSYTIHPFGIPGEAQGKSSNESWAAKQAFKDYANASKGEVIMTTMDSDTHLSARYFSQVAQYHHRFPETSAETIYVPPIVFDRNIHEVPLPVRTSDMIWAGAGISNLYDGSNICIPTSVYSLPMVLAENVGGWDTGPDAIGEDMHMYLKCFFALSGNLNVKVVYAAASQCDVSSDGTGFSGYVDGLKARYKQALRHMWGSLDTGYAIRQTISMFERRRRMSFGASPDLLDTVLHTKHLLVNAISAVCSPNGAALPTPIIKCTPPSPQATRHPQPFPHAYNKPIHFRNLCTLLNSLFEAHFVPVHLALILATTTIYDLLAGASVPHHLALALRISGLCRFAGWSLICVYFYRYAQYHHLCLSLREQEMREAGLLDECDEGKQHEQRSDGYSRRLFGPLGGVAEAGLFFIGGFLFGSIPACQAVLSHVFTERLAYQVSLKPSFMKVLENVDQKTG</sequence>
<keyword evidence="1" id="KW-0812">Transmembrane</keyword>
<organism evidence="3 4">
    <name type="scientific">Neohortaea acidophila</name>
    <dbReference type="NCBI Taxonomy" id="245834"/>
    <lineage>
        <taxon>Eukaryota</taxon>
        <taxon>Fungi</taxon>
        <taxon>Dikarya</taxon>
        <taxon>Ascomycota</taxon>
        <taxon>Pezizomycotina</taxon>
        <taxon>Dothideomycetes</taxon>
        <taxon>Dothideomycetidae</taxon>
        <taxon>Mycosphaerellales</taxon>
        <taxon>Teratosphaeriaceae</taxon>
        <taxon>Neohortaea</taxon>
    </lineage>
</organism>
<keyword evidence="1" id="KW-0472">Membrane</keyword>
<feature type="transmembrane region" description="Helical" evidence="1">
    <location>
        <begin position="12"/>
        <end position="31"/>
    </location>
</feature>
<evidence type="ECO:0000256" key="1">
    <source>
        <dbReference type="SAM" id="Phobius"/>
    </source>
</evidence>
<dbReference type="EMBL" id="MU001631">
    <property type="protein sequence ID" value="KAF2487465.1"/>
    <property type="molecule type" value="Genomic_DNA"/>
</dbReference>
<protein>
    <submittedName>
        <fullName evidence="3">Glycosyl transferase family group 2-domain-containing protein</fullName>
    </submittedName>
</protein>
<dbReference type="GO" id="GO:0016740">
    <property type="term" value="F:transferase activity"/>
    <property type="evidence" value="ECO:0007669"/>
    <property type="project" value="UniProtKB-KW"/>
</dbReference>
<dbReference type="GeneID" id="54471535"/>
<proteinExistence type="predicted"/>
<dbReference type="InterPro" id="IPR001173">
    <property type="entry name" value="Glyco_trans_2-like"/>
</dbReference>
<reference evidence="3" key="1">
    <citation type="journal article" date="2020" name="Stud. Mycol.">
        <title>101 Dothideomycetes genomes: a test case for predicting lifestyles and emergence of pathogens.</title>
        <authorList>
            <person name="Haridas S."/>
            <person name="Albert R."/>
            <person name="Binder M."/>
            <person name="Bloem J."/>
            <person name="Labutti K."/>
            <person name="Salamov A."/>
            <person name="Andreopoulos B."/>
            <person name="Baker S."/>
            <person name="Barry K."/>
            <person name="Bills G."/>
            <person name="Bluhm B."/>
            <person name="Cannon C."/>
            <person name="Castanera R."/>
            <person name="Culley D."/>
            <person name="Daum C."/>
            <person name="Ezra D."/>
            <person name="Gonzalez J."/>
            <person name="Henrissat B."/>
            <person name="Kuo A."/>
            <person name="Liang C."/>
            <person name="Lipzen A."/>
            <person name="Lutzoni F."/>
            <person name="Magnuson J."/>
            <person name="Mondo S."/>
            <person name="Nolan M."/>
            <person name="Ohm R."/>
            <person name="Pangilinan J."/>
            <person name="Park H.-J."/>
            <person name="Ramirez L."/>
            <person name="Alfaro M."/>
            <person name="Sun H."/>
            <person name="Tritt A."/>
            <person name="Yoshinaga Y."/>
            <person name="Zwiers L.-H."/>
            <person name="Turgeon B."/>
            <person name="Goodwin S."/>
            <person name="Spatafora J."/>
            <person name="Crous P."/>
            <person name="Grigoriev I."/>
        </authorList>
    </citation>
    <scope>NUCLEOTIDE SEQUENCE</scope>
    <source>
        <strain evidence="3">CBS 113389</strain>
    </source>
</reference>
<dbReference type="AlphaFoldDB" id="A0A6A6Q582"/>
<feature type="transmembrane region" description="Helical" evidence="1">
    <location>
        <begin position="496"/>
        <end position="519"/>
    </location>
</feature>
<dbReference type="PANTHER" id="PTHR36851:SF1">
    <property type="entry name" value="GLYCO_TRANS_2-LIKE DOMAIN-CONTAINING PROTEIN"/>
    <property type="match status" value="1"/>
</dbReference>
<keyword evidence="4" id="KW-1185">Reference proteome</keyword>
<dbReference type="RefSeq" id="XP_033594034.1">
    <property type="nucleotide sequence ID" value="XM_033730533.1"/>
</dbReference>
<feature type="transmembrane region" description="Helical" evidence="1">
    <location>
        <begin position="464"/>
        <end position="484"/>
    </location>
</feature>
<accession>A0A6A6Q582</accession>
<dbReference type="OrthoDB" id="5819478at2759"/>
<dbReference type="Pfam" id="PF13632">
    <property type="entry name" value="Glyco_trans_2_3"/>
    <property type="match status" value="1"/>
</dbReference>
<evidence type="ECO:0000313" key="4">
    <source>
        <dbReference type="Proteomes" id="UP000799767"/>
    </source>
</evidence>
<feature type="domain" description="Glycosyltransferase 2-like" evidence="2">
    <location>
        <begin position="212"/>
        <end position="397"/>
    </location>
</feature>
<dbReference type="Gene3D" id="3.90.550.10">
    <property type="entry name" value="Spore Coat Polysaccharide Biosynthesis Protein SpsA, Chain A"/>
    <property type="match status" value="1"/>
</dbReference>
<keyword evidence="1" id="KW-1133">Transmembrane helix</keyword>
<feature type="transmembrane region" description="Helical" evidence="1">
    <location>
        <begin position="562"/>
        <end position="583"/>
    </location>
</feature>
<dbReference type="PANTHER" id="PTHR36851">
    <property type="entry name" value="UNNAMED PRODUCT"/>
    <property type="match status" value="1"/>
</dbReference>
<dbReference type="SUPFAM" id="SSF53448">
    <property type="entry name" value="Nucleotide-diphospho-sugar transferases"/>
    <property type="match status" value="1"/>
</dbReference>
<evidence type="ECO:0000259" key="2">
    <source>
        <dbReference type="Pfam" id="PF13632"/>
    </source>
</evidence>